<reference evidence="1 2" key="1">
    <citation type="submission" date="2017-07" db="EMBL/GenBank/DDBJ databases">
        <title>Thauera sp. KNDSS-Mac4 genome sequence and assembly.</title>
        <authorList>
            <person name="Mayilraj S."/>
        </authorList>
    </citation>
    <scope>NUCLEOTIDE SEQUENCE [LARGE SCALE GENOMIC DNA]</scope>
    <source>
        <strain evidence="1 2">KNDSS-Mac4</strain>
    </source>
</reference>
<name>A0A235EW85_9RHOO</name>
<dbReference type="EMBL" id="NOIH01000015">
    <property type="protein sequence ID" value="OYD53251.1"/>
    <property type="molecule type" value="Genomic_DNA"/>
</dbReference>
<dbReference type="OrthoDB" id="95478at2"/>
<sequence length="153" mass="17384">MTRIALAAYTPHRPQDALGHLTAWWTDRNPARRTPPGRPPVSHVEVVIDGMCHSSSLRDGGVRRKLIDLDRPHWRVIPITWRSPDAALKVFARHNGEPYAWGDLIAQHVLRLPIDFRGPTCSELCALMLGIPRAERIDPAWLTDYCESRRTTP</sequence>
<comment type="caution">
    <text evidence="1">The sequence shown here is derived from an EMBL/GenBank/DDBJ whole genome shotgun (WGS) entry which is preliminary data.</text>
</comment>
<dbReference type="RefSeq" id="WP_094268992.1">
    <property type="nucleotide sequence ID" value="NZ_NOIH01000015.1"/>
</dbReference>
<gene>
    <name evidence="1" type="ORF">CGK74_13635</name>
</gene>
<dbReference type="AlphaFoldDB" id="A0A235EW85"/>
<proteinExistence type="predicted"/>
<evidence type="ECO:0000313" key="1">
    <source>
        <dbReference type="EMBL" id="OYD53251.1"/>
    </source>
</evidence>
<accession>A0A235EW85</accession>
<protein>
    <submittedName>
        <fullName evidence="1">Uncharacterized protein</fullName>
    </submittedName>
</protein>
<keyword evidence="2" id="KW-1185">Reference proteome</keyword>
<dbReference type="Proteomes" id="UP000215181">
    <property type="component" value="Unassembled WGS sequence"/>
</dbReference>
<evidence type="ECO:0000313" key="2">
    <source>
        <dbReference type="Proteomes" id="UP000215181"/>
    </source>
</evidence>
<organism evidence="1 2">
    <name type="scientific">Thauera propionica</name>
    <dbReference type="NCBI Taxonomy" id="2019431"/>
    <lineage>
        <taxon>Bacteria</taxon>
        <taxon>Pseudomonadati</taxon>
        <taxon>Pseudomonadota</taxon>
        <taxon>Betaproteobacteria</taxon>
        <taxon>Rhodocyclales</taxon>
        <taxon>Zoogloeaceae</taxon>
        <taxon>Thauera</taxon>
    </lineage>
</organism>